<dbReference type="Gene3D" id="3.10.400.10">
    <property type="entry name" value="Sulfate adenylyltransferase"/>
    <property type="match status" value="1"/>
</dbReference>
<gene>
    <name evidence="2" type="ORF">GU920_14250</name>
</gene>
<dbReference type="InterPro" id="IPR007374">
    <property type="entry name" value="ASCH_domain"/>
</dbReference>
<dbReference type="SMART" id="SM01022">
    <property type="entry name" value="ASCH"/>
    <property type="match status" value="1"/>
</dbReference>
<dbReference type="PANTHER" id="PTHR39203">
    <property type="entry name" value="CYTOPLASMIC PROTEIN-RELATED"/>
    <property type="match status" value="1"/>
</dbReference>
<dbReference type="RefSeq" id="WP_161767746.1">
    <property type="nucleotide sequence ID" value="NZ_JAAATW010000003.1"/>
</dbReference>
<sequence length="158" mass="17227">MAEDEVEVPGFGLLPHCSFGSSPDIEERLAALVIVGRKRATVWDGREENPTAPGKRWAVMARGRVVAVMETVAVGRRRFCDIDADFAALEGEGDGSLAFWRQAHEEYFTPTGAFDPEMWLWWEEFRLVAVIDSALAAAAPAHVAAEEAEARAALAARG</sequence>
<organism evidence="2 3">
    <name type="scientific">Paragemmobacter ruber</name>
    <dbReference type="NCBI Taxonomy" id="1985673"/>
    <lineage>
        <taxon>Bacteria</taxon>
        <taxon>Pseudomonadati</taxon>
        <taxon>Pseudomonadota</taxon>
        <taxon>Alphaproteobacteria</taxon>
        <taxon>Rhodobacterales</taxon>
        <taxon>Paracoccaceae</taxon>
        <taxon>Paragemmobacter</taxon>
    </lineage>
</organism>
<proteinExistence type="predicted"/>
<feature type="domain" description="ASCH" evidence="1">
    <location>
        <begin position="17"/>
        <end position="129"/>
    </location>
</feature>
<protein>
    <submittedName>
        <fullName evidence="2">ASCH domain-containing protein</fullName>
    </submittedName>
</protein>
<dbReference type="InterPro" id="IPR009326">
    <property type="entry name" value="DUF984"/>
</dbReference>
<dbReference type="Pfam" id="PF04266">
    <property type="entry name" value="ASCH"/>
    <property type="match status" value="1"/>
</dbReference>
<name>A0ABW9Y964_9RHOB</name>
<dbReference type="EMBL" id="JAAATW010000003">
    <property type="protein sequence ID" value="NBE08699.1"/>
    <property type="molecule type" value="Genomic_DNA"/>
</dbReference>
<evidence type="ECO:0000313" key="3">
    <source>
        <dbReference type="Proteomes" id="UP001517376"/>
    </source>
</evidence>
<evidence type="ECO:0000313" key="2">
    <source>
        <dbReference type="EMBL" id="NBE08699.1"/>
    </source>
</evidence>
<keyword evidence="3" id="KW-1185">Reference proteome</keyword>
<reference evidence="3" key="1">
    <citation type="submission" date="2020-01" db="EMBL/GenBank/DDBJ databases">
        <title>Sphingomonas sp. strain CSW-10.</title>
        <authorList>
            <person name="Chen W.-M."/>
        </authorList>
    </citation>
    <scope>NUCLEOTIDE SEQUENCE [LARGE SCALE GENOMIC DNA]</scope>
    <source>
        <strain evidence="3">CCP-1</strain>
    </source>
</reference>
<dbReference type="Proteomes" id="UP001517376">
    <property type="component" value="Unassembled WGS sequence"/>
</dbReference>
<dbReference type="InterPro" id="IPR015947">
    <property type="entry name" value="PUA-like_sf"/>
</dbReference>
<dbReference type="SUPFAM" id="SSF88697">
    <property type="entry name" value="PUA domain-like"/>
    <property type="match status" value="1"/>
</dbReference>
<comment type="caution">
    <text evidence="2">The sequence shown here is derived from an EMBL/GenBank/DDBJ whole genome shotgun (WGS) entry which is preliminary data.</text>
</comment>
<accession>A0ABW9Y964</accession>
<dbReference type="PANTHER" id="PTHR39203:SF1">
    <property type="entry name" value="CYTOPLASMIC PROTEIN"/>
    <property type="match status" value="1"/>
</dbReference>
<evidence type="ECO:0000259" key="1">
    <source>
        <dbReference type="SMART" id="SM01022"/>
    </source>
</evidence>